<name>A0A1T4UIE2_9GAMM</name>
<evidence type="ECO:0000313" key="1">
    <source>
        <dbReference type="EMBL" id="SKA52443.1"/>
    </source>
</evidence>
<dbReference type="EMBL" id="FUXU01000017">
    <property type="protein sequence ID" value="SKA52443.1"/>
    <property type="molecule type" value="Genomic_DNA"/>
</dbReference>
<accession>A0A1T4UIE2</accession>
<organism evidence="1 2">
    <name type="scientific">Enterovibrio nigricans DSM 22720</name>
    <dbReference type="NCBI Taxonomy" id="1121868"/>
    <lineage>
        <taxon>Bacteria</taxon>
        <taxon>Pseudomonadati</taxon>
        <taxon>Pseudomonadota</taxon>
        <taxon>Gammaproteobacteria</taxon>
        <taxon>Vibrionales</taxon>
        <taxon>Vibrionaceae</taxon>
        <taxon>Enterovibrio</taxon>
    </lineage>
</organism>
<proteinExistence type="predicted"/>
<keyword evidence="2" id="KW-1185">Reference proteome</keyword>
<sequence length="87" mass="9687">MSCGWIFEPSTIFLFDALYGLLANLNAERVKAVMKTDDGMYAFNVVNQMVTVSPISLDGVESKVEIIDKSPLPWDELETILLSFVAQ</sequence>
<dbReference type="Proteomes" id="UP000190162">
    <property type="component" value="Unassembled WGS sequence"/>
</dbReference>
<dbReference type="AlphaFoldDB" id="A0A1T4UIE2"/>
<evidence type="ECO:0000313" key="2">
    <source>
        <dbReference type="Proteomes" id="UP000190162"/>
    </source>
</evidence>
<reference evidence="2" key="1">
    <citation type="submission" date="2017-02" db="EMBL/GenBank/DDBJ databases">
        <authorList>
            <person name="Varghese N."/>
            <person name="Submissions S."/>
        </authorList>
    </citation>
    <scope>NUCLEOTIDE SEQUENCE [LARGE SCALE GENOMIC DNA]</scope>
    <source>
        <strain evidence="2">DSM 22720</strain>
    </source>
</reference>
<protein>
    <submittedName>
        <fullName evidence="1">Uncharacterized protein</fullName>
    </submittedName>
</protein>
<gene>
    <name evidence="1" type="ORF">SAMN02745132_01819</name>
</gene>